<organism evidence="1">
    <name type="scientific">marine sediment metagenome</name>
    <dbReference type="NCBI Taxonomy" id="412755"/>
    <lineage>
        <taxon>unclassified sequences</taxon>
        <taxon>metagenomes</taxon>
        <taxon>ecological metagenomes</taxon>
    </lineage>
</organism>
<reference evidence="1" key="1">
    <citation type="journal article" date="2014" name="Front. Microbiol.">
        <title>High frequency of phylogenetically diverse reductive dehalogenase-homologous genes in deep subseafloor sedimentary metagenomes.</title>
        <authorList>
            <person name="Kawai M."/>
            <person name="Futagami T."/>
            <person name="Toyoda A."/>
            <person name="Takaki Y."/>
            <person name="Nishi S."/>
            <person name="Hori S."/>
            <person name="Arai W."/>
            <person name="Tsubouchi T."/>
            <person name="Morono Y."/>
            <person name="Uchiyama I."/>
            <person name="Ito T."/>
            <person name="Fujiyama A."/>
            <person name="Inagaki F."/>
            <person name="Takami H."/>
        </authorList>
    </citation>
    <scope>NUCLEOTIDE SEQUENCE</scope>
    <source>
        <strain evidence="1">Expedition CK06-06</strain>
    </source>
</reference>
<name>X1RIV8_9ZZZZ</name>
<comment type="caution">
    <text evidence="1">The sequence shown here is derived from an EMBL/GenBank/DDBJ whole genome shotgun (WGS) entry which is preliminary data.</text>
</comment>
<gene>
    <name evidence="1" type="ORF">S06H3_67034</name>
</gene>
<sequence>MDLIKLGINEVRSLYTHYPEGIRNFEIQMRNLEKKE</sequence>
<dbReference type="EMBL" id="BARV01046107">
    <property type="protein sequence ID" value="GAI63095.1"/>
    <property type="molecule type" value="Genomic_DNA"/>
</dbReference>
<accession>X1RIV8</accession>
<dbReference type="AlphaFoldDB" id="X1RIV8"/>
<proteinExistence type="predicted"/>
<evidence type="ECO:0000313" key="1">
    <source>
        <dbReference type="EMBL" id="GAI63095.1"/>
    </source>
</evidence>
<feature type="non-terminal residue" evidence="1">
    <location>
        <position position="36"/>
    </location>
</feature>
<protein>
    <submittedName>
        <fullName evidence="1">Uncharacterized protein</fullName>
    </submittedName>
</protein>